<evidence type="ECO:0000313" key="4">
    <source>
        <dbReference type="EMBL" id="SFK40836.1"/>
    </source>
</evidence>
<gene>
    <name evidence="4" type="ORF">SAMN05444581_107182</name>
</gene>
<feature type="compositionally biased region" description="Polar residues" evidence="2">
    <location>
        <begin position="1"/>
        <end position="13"/>
    </location>
</feature>
<dbReference type="STRING" id="1612308.SAMN05444581_107182"/>
<accession>A0A1I3ZB15</accession>
<keyword evidence="3" id="KW-0812">Transmembrane</keyword>
<dbReference type="OrthoDB" id="9806878at2"/>
<evidence type="ECO:0000256" key="3">
    <source>
        <dbReference type="SAM" id="Phobius"/>
    </source>
</evidence>
<dbReference type="Proteomes" id="UP000198755">
    <property type="component" value="Unassembled WGS sequence"/>
</dbReference>
<sequence>MSAETGHSYQPFSSGAGRPDEWRGCRRGPGWTPAEIVAMVLGFVLFWPIGLAVIGWKIWQKNSGYQGDLVSYAQAKWDGRSGWTSAYGQGGAWRSSWWTNCRSSAMGPTGNSAFDDWRSSELARLEEERDKLVQAEREFGAYIENLRRAKDREEFDRFMAQRQSGQGTGGAA</sequence>
<feature type="transmembrane region" description="Helical" evidence="3">
    <location>
        <begin position="36"/>
        <end position="56"/>
    </location>
</feature>
<reference evidence="4 5" key="1">
    <citation type="submission" date="2016-10" db="EMBL/GenBank/DDBJ databases">
        <authorList>
            <person name="de Groot N.N."/>
        </authorList>
    </citation>
    <scope>NUCLEOTIDE SEQUENCE [LARGE SCALE GENOMIC DNA]</scope>
    <source>
        <strain evidence="4 5">NE2</strain>
    </source>
</reference>
<feature type="region of interest" description="Disordered" evidence="2">
    <location>
        <begin position="1"/>
        <end position="24"/>
    </location>
</feature>
<keyword evidence="3" id="KW-0472">Membrane</keyword>
<feature type="coiled-coil region" evidence="1">
    <location>
        <begin position="118"/>
        <end position="152"/>
    </location>
</feature>
<evidence type="ECO:0000256" key="1">
    <source>
        <dbReference type="SAM" id="Coils"/>
    </source>
</evidence>
<keyword evidence="1" id="KW-0175">Coiled coil</keyword>
<keyword evidence="3" id="KW-1133">Transmembrane helix</keyword>
<organism evidence="4 5">
    <name type="scientific">Methylocapsa palsarum</name>
    <dbReference type="NCBI Taxonomy" id="1612308"/>
    <lineage>
        <taxon>Bacteria</taxon>
        <taxon>Pseudomonadati</taxon>
        <taxon>Pseudomonadota</taxon>
        <taxon>Alphaproteobacteria</taxon>
        <taxon>Hyphomicrobiales</taxon>
        <taxon>Beijerinckiaceae</taxon>
        <taxon>Methylocapsa</taxon>
    </lineage>
</organism>
<protein>
    <recommendedName>
        <fullName evidence="6">DUF2852 domain-containing protein</fullName>
    </recommendedName>
</protein>
<proteinExistence type="predicted"/>
<evidence type="ECO:0000256" key="2">
    <source>
        <dbReference type="SAM" id="MobiDB-lite"/>
    </source>
</evidence>
<name>A0A1I3ZB15_9HYPH</name>
<keyword evidence="5" id="KW-1185">Reference proteome</keyword>
<evidence type="ECO:0008006" key="6">
    <source>
        <dbReference type="Google" id="ProtNLM"/>
    </source>
</evidence>
<dbReference type="InterPro" id="IPR021273">
    <property type="entry name" value="DUF2852"/>
</dbReference>
<dbReference type="Pfam" id="PF11014">
    <property type="entry name" value="DUF2852"/>
    <property type="match status" value="1"/>
</dbReference>
<dbReference type="EMBL" id="FOSN01000007">
    <property type="protein sequence ID" value="SFK40836.1"/>
    <property type="molecule type" value="Genomic_DNA"/>
</dbReference>
<dbReference type="AlphaFoldDB" id="A0A1I3ZB15"/>
<dbReference type="RefSeq" id="WP_091681843.1">
    <property type="nucleotide sequence ID" value="NZ_FOSN01000007.1"/>
</dbReference>
<evidence type="ECO:0000313" key="5">
    <source>
        <dbReference type="Proteomes" id="UP000198755"/>
    </source>
</evidence>